<gene>
    <name evidence="9" type="ORF">A6A40_07130</name>
</gene>
<evidence type="ECO:0000313" key="9">
    <source>
        <dbReference type="EMBL" id="ANC91698.1"/>
    </source>
</evidence>
<dbReference type="KEGG" id="ahu:A6A40_07130"/>
<evidence type="ECO:0000256" key="4">
    <source>
        <dbReference type="ARBA" id="ARBA00022692"/>
    </source>
</evidence>
<dbReference type="GO" id="GO:0005886">
    <property type="term" value="C:plasma membrane"/>
    <property type="evidence" value="ECO:0007669"/>
    <property type="project" value="UniProtKB-SubCell"/>
</dbReference>
<dbReference type="EMBL" id="CP015285">
    <property type="protein sequence ID" value="ANC91698.1"/>
    <property type="molecule type" value="Genomic_DNA"/>
</dbReference>
<keyword evidence="5 7" id="KW-1133">Transmembrane helix</keyword>
<evidence type="ECO:0000313" key="10">
    <source>
        <dbReference type="Proteomes" id="UP000077405"/>
    </source>
</evidence>
<evidence type="ECO:0000256" key="2">
    <source>
        <dbReference type="ARBA" id="ARBA00007400"/>
    </source>
</evidence>
<dbReference type="InterPro" id="IPR002656">
    <property type="entry name" value="Acyl_transf_3_dom"/>
</dbReference>
<evidence type="ECO:0000256" key="7">
    <source>
        <dbReference type="SAM" id="Phobius"/>
    </source>
</evidence>
<dbReference type="GO" id="GO:0016413">
    <property type="term" value="F:O-acetyltransferase activity"/>
    <property type="evidence" value="ECO:0007669"/>
    <property type="project" value="TreeGrafter"/>
</dbReference>
<dbReference type="PANTHER" id="PTHR40074:SF2">
    <property type="entry name" value="O-ACETYLTRANSFERASE WECH"/>
    <property type="match status" value="1"/>
</dbReference>
<dbReference type="Proteomes" id="UP000077405">
    <property type="component" value="Chromosome"/>
</dbReference>
<dbReference type="Pfam" id="PF01757">
    <property type="entry name" value="Acyl_transf_3"/>
    <property type="match status" value="1"/>
</dbReference>
<dbReference type="STRING" id="1226968.A6A40_07130"/>
<keyword evidence="9" id="KW-0012">Acyltransferase</keyword>
<comment type="subcellular location">
    <subcellularLocation>
        <location evidence="1">Cell membrane</location>
        <topology evidence="1">Multi-pass membrane protein</topology>
    </subcellularLocation>
</comment>
<sequence length="360" mass="38999">MFRKSAKAELAVGSIPAARPAVGENSPVSGVNMRKSLLPYHVVELRGLACILLVAYHVVGIPGAGMQVADGSMYRYATDSFELIRMPLFTFISGLVYALNPARVERLTIFFLKKLRRLGFPFLVVSALFYFLQTHAPGVNGTFVPDSMWHIYVFPYAHFWYLQALFLIFTVVALFDAAHLMDRPSGFLLALSGAGAACLTVHFDSNVLSVNEACFLLPHFLLGVGVTRFRAMVPRTVLLGAAGFALALGIALHQASLWGYLPHFGWNSGVALLCGMGGAVTLLHAMPSSRAFRMLGASSYAIYLHHAMFAAGARVLLHRMDAGDGVIFCVALITGLIGPMALEALARLRPWTRVALVGKA</sequence>
<dbReference type="PANTHER" id="PTHR40074">
    <property type="entry name" value="O-ACETYLTRANSFERASE WECH"/>
    <property type="match status" value="1"/>
</dbReference>
<name>A0A160JFL8_9PROT</name>
<keyword evidence="6 7" id="KW-0472">Membrane</keyword>
<feature type="transmembrane region" description="Helical" evidence="7">
    <location>
        <begin position="84"/>
        <end position="103"/>
    </location>
</feature>
<organism evidence="9 10">
    <name type="scientific">Azospirillum humicireducens</name>
    <dbReference type="NCBI Taxonomy" id="1226968"/>
    <lineage>
        <taxon>Bacteria</taxon>
        <taxon>Pseudomonadati</taxon>
        <taxon>Pseudomonadota</taxon>
        <taxon>Alphaproteobacteria</taxon>
        <taxon>Rhodospirillales</taxon>
        <taxon>Azospirillaceae</taxon>
        <taxon>Azospirillum</taxon>
    </lineage>
</organism>
<evidence type="ECO:0000256" key="1">
    <source>
        <dbReference type="ARBA" id="ARBA00004651"/>
    </source>
</evidence>
<feature type="transmembrane region" description="Helical" evidence="7">
    <location>
        <begin position="264"/>
        <end position="283"/>
    </location>
</feature>
<keyword evidence="4 7" id="KW-0812">Transmembrane</keyword>
<comment type="similarity">
    <text evidence="2">Belongs to the acyltransferase 3 family.</text>
</comment>
<keyword evidence="9" id="KW-0808">Transferase</keyword>
<feature type="domain" description="Acyltransferase 3" evidence="8">
    <location>
        <begin position="45"/>
        <end position="342"/>
    </location>
</feature>
<keyword evidence="10" id="KW-1185">Reference proteome</keyword>
<feature type="transmembrane region" description="Helical" evidence="7">
    <location>
        <begin position="236"/>
        <end position="258"/>
    </location>
</feature>
<dbReference type="GO" id="GO:0009246">
    <property type="term" value="P:enterobacterial common antigen biosynthetic process"/>
    <property type="evidence" value="ECO:0007669"/>
    <property type="project" value="TreeGrafter"/>
</dbReference>
<dbReference type="AlphaFoldDB" id="A0A160JFL8"/>
<feature type="transmembrane region" description="Helical" evidence="7">
    <location>
        <begin position="153"/>
        <end position="175"/>
    </location>
</feature>
<feature type="transmembrane region" description="Helical" evidence="7">
    <location>
        <begin position="295"/>
        <end position="313"/>
    </location>
</feature>
<evidence type="ECO:0000259" key="8">
    <source>
        <dbReference type="Pfam" id="PF01757"/>
    </source>
</evidence>
<evidence type="ECO:0000256" key="5">
    <source>
        <dbReference type="ARBA" id="ARBA00022989"/>
    </source>
</evidence>
<keyword evidence="3" id="KW-1003">Cell membrane</keyword>
<dbReference type="OrthoDB" id="8678265at2"/>
<reference evidence="9 10" key="1">
    <citation type="journal article" date="2013" name="Int. J. Syst. Evol. Microbiol.">
        <title>Azospirillum humicireducens sp. nov., a nitrogen-fixing bacterium isolated from a microbial fuel cell.</title>
        <authorList>
            <person name="Zhou S."/>
            <person name="Han L."/>
            <person name="Wang Y."/>
            <person name="Yang G."/>
            <person name="Zhuang L."/>
            <person name="Hu P."/>
        </authorList>
    </citation>
    <scope>NUCLEOTIDE SEQUENCE [LARGE SCALE GENOMIC DNA]</scope>
    <source>
        <strain evidence="9 10">SgZ-5</strain>
    </source>
</reference>
<protein>
    <submittedName>
        <fullName evidence="9">Acyltransferase</fullName>
    </submittedName>
</protein>
<feature type="transmembrane region" description="Helical" evidence="7">
    <location>
        <begin position="209"/>
        <end position="229"/>
    </location>
</feature>
<feature type="transmembrane region" description="Helical" evidence="7">
    <location>
        <begin position="325"/>
        <end position="346"/>
    </location>
</feature>
<proteinExistence type="inferred from homology"/>
<feature type="transmembrane region" description="Helical" evidence="7">
    <location>
        <begin position="43"/>
        <end position="64"/>
    </location>
</feature>
<evidence type="ECO:0000256" key="3">
    <source>
        <dbReference type="ARBA" id="ARBA00022475"/>
    </source>
</evidence>
<feature type="transmembrane region" description="Helical" evidence="7">
    <location>
        <begin position="187"/>
        <end position="203"/>
    </location>
</feature>
<evidence type="ECO:0000256" key="6">
    <source>
        <dbReference type="ARBA" id="ARBA00023136"/>
    </source>
</evidence>
<feature type="transmembrane region" description="Helical" evidence="7">
    <location>
        <begin position="115"/>
        <end position="133"/>
    </location>
</feature>
<accession>A0A160JFL8</accession>